<gene>
    <name evidence="1" type="ORF">SETIT_1G217300v2</name>
</gene>
<name>A0A368PNB7_SETIT</name>
<accession>A0A368PNB7</accession>
<evidence type="ECO:0000313" key="1">
    <source>
        <dbReference type="EMBL" id="RCV07103.1"/>
    </source>
</evidence>
<reference evidence="1" key="1">
    <citation type="journal article" date="2012" name="Nat. Biotechnol.">
        <title>Reference genome sequence of the model plant Setaria.</title>
        <authorList>
            <person name="Bennetzen J.L."/>
            <person name="Schmutz J."/>
            <person name="Wang H."/>
            <person name="Percifield R."/>
            <person name="Hawkins J."/>
            <person name="Pontaroli A.C."/>
            <person name="Estep M."/>
            <person name="Feng L."/>
            <person name="Vaughn J.N."/>
            <person name="Grimwood J."/>
            <person name="Jenkins J."/>
            <person name="Barry K."/>
            <person name="Lindquist E."/>
            <person name="Hellsten U."/>
            <person name="Deshpande S."/>
            <person name="Wang X."/>
            <person name="Wu X."/>
            <person name="Mitros T."/>
            <person name="Triplett J."/>
            <person name="Yang X."/>
            <person name="Ye C.Y."/>
            <person name="Mauro-Herrera M."/>
            <person name="Wang L."/>
            <person name="Li P."/>
            <person name="Sharma M."/>
            <person name="Sharma R."/>
            <person name="Ronald P.C."/>
            <person name="Panaud O."/>
            <person name="Kellogg E.A."/>
            <person name="Brutnell T.P."/>
            <person name="Doust A.N."/>
            <person name="Tuskan G.A."/>
            <person name="Rokhsar D."/>
            <person name="Devos K.M."/>
        </authorList>
    </citation>
    <scope>NUCLEOTIDE SEQUENCE [LARGE SCALE GENOMIC DNA]</scope>
    <source>
        <strain evidence="1">Yugu1</strain>
    </source>
</reference>
<proteinExistence type="predicted"/>
<reference evidence="1" key="2">
    <citation type="submission" date="2015-07" db="EMBL/GenBank/DDBJ databases">
        <authorList>
            <person name="Noorani M."/>
        </authorList>
    </citation>
    <scope>NUCLEOTIDE SEQUENCE</scope>
    <source>
        <strain evidence="1">Yugu1</strain>
    </source>
</reference>
<sequence length="207" mass="23138">MKRENEEFYHMRVLSYETQPSRLTNSAMKLCTDTTEKLVAPFRRLTQPFVALSAIYVASVSATCRWNSDFYENGQSTPATSGPTWKARIFNKNQPASVPLLLAAGPPPLPSPFPPPGLRSSPVQASARRFCPDRRPLLRSSLLSASAASLHSRSWWRPRWTRPPERAPAWLGCAAILLGVPERELERSKCHGFRASARLRLPVIPTS</sequence>
<dbReference type="AlphaFoldDB" id="A0A368PNB7"/>
<dbReference type="EMBL" id="CM003528">
    <property type="protein sequence ID" value="RCV07103.1"/>
    <property type="molecule type" value="Genomic_DNA"/>
</dbReference>
<organism evidence="1">
    <name type="scientific">Setaria italica</name>
    <name type="common">Foxtail millet</name>
    <name type="synonym">Panicum italicum</name>
    <dbReference type="NCBI Taxonomy" id="4555"/>
    <lineage>
        <taxon>Eukaryota</taxon>
        <taxon>Viridiplantae</taxon>
        <taxon>Streptophyta</taxon>
        <taxon>Embryophyta</taxon>
        <taxon>Tracheophyta</taxon>
        <taxon>Spermatophyta</taxon>
        <taxon>Magnoliopsida</taxon>
        <taxon>Liliopsida</taxon>
        <taxon>Poales</taxon>
        <taxon>Poaceae</taxon>
        <taxon>PACMAD clade</taxon>
        <taxon>Panicoideae</taxon>
        <taxon>Panicodae</taxon>
        <taxon>Paniceae</taxon>
        <taxon>Cenchrinae</taxon>
        <taxon>Setaria</taxon>
    </lineage>
</organism>
<protein>
    <submittedName>
        <fullName evidence="1">Uncharacterized protein</fullName>
    </submittedName>
</protein>